<reference evidence="1" key="2">
    <citation type="journal article" date="2015" name="Fish Shellfish Immunol.">
        <title>Early steps in the European eel (Anguilla anguilla)-Vibrio vulnificus interaction in the gills: Role of the RtxA13 toxin.</title>
        <authorList>
            <person name="Callol A."/>
            <person name="Pajuelo D."/>
            <person name="Ebbesson L."/>
            <person name="Teles M."/>
            <person name="MacKenzie S."/>
            <person name="Amaro C."/>
        </authorList>
    </citation>
    <scope>NUCLEOTIDE SEQUENCE</scope>
</reference>
<name>A0A0E9UJF5_ANGAN</name>
<evidence type="ECO:0000313" key="1">
    <source>
        <dbReference type="EMBL" id="JAH65892.1"/>
    </source>
</evidence>
<accession>A0A0E9UJF5</accession>
<dbReference type="EMBL" id="GBXM01042685">
    <property type="protein sequence ID" value="JAH65892.1"/>
    <property type="molecule type" value="Transcribed_RNA"/>
</dbReference>
<protein>
    <submittedName>
        <fullName evidence="1">Uncharacterized protein</fullName>
    </submittedName>
</protein>
<reference evidence="1" key="1">
    <citation type="submission" date="2014-11" db="EMBL/GenBank/DDBJ databases">
        <authorList>
            <person name="Amaro Gonzalez C."/>
        </authorList>
    </citation>
    <scope>NUCLEOTIDE SEQUENCE</scope>
</reference>
<proteinExistence type="predicted"/>
<organism evidence="1">
    <name type="scientific">Anguilla anguilla</name>
    <name type="common">European freshwater eel</name>
    <name type="synonym">Muraena anguilla</name>
    <dbReference type="NCBI Taxonomy" id="7936"/>
    <lineage>
        <taxon>Eukaryota</taxon>
        <taxon>Metazoa</taxon>
        <taxon>Chordata</taxon>
        <taxon>Craniata</taxon>
        <taxon>Vertebrata</taxon>
        <taxon>Euteleostomi</taxon>
        <taxon>Actinopterygii</taxon>
        <taxon>Neopterygii</taxon>
        <taxon>Teleostei</taxon>
        <taxon>Anguilliformes</taxon>
        <taxon>Anguillidae</taxon>
        <taxon>Anguilla</taxon>
    </lineage>
</organism>
<sequence length="24" mass="2740">MLAIIFDRFCVHKMSNTALRANST</sequence>
<dbReference type="AlphaFoldDB" id="A0A0E9UJF5"/>